<feature type="domain" description="HTH tetR-type" evidence="5">
    <location>
        <begin position="5"/>
        <end position="63"/>
    </location>
</feature>
<gene>
    <name evidence="6" type="ORF">NVV95_16570</name>
</gene>
<evidence type="ECO:0000256" key="4">
    <source>
        <dbReference type="PROSITE-ProRule" id="PRU00335"/>
    </source>
</evidence>
<keyword evidence="7" id="KW-1185">Reference proteome</keyword>
<evidence type="ECO:0000313" key="7">
    <source>
        <dbReference type="Proteomes" id="UP001165580"/>
    </source>
</evidence>
<dbReference type="RefSeq" id="WP_259487657.1">
    <property type="nucleotide sequence ID" value="NZ_JANTEZ010000008.1"/>
</dbReference>
<dbReference type="Pfam" id="PF00440">
    <property type="entry name" value="TetR_N"/>
    <property type="match status" value="1"/>
</dbReference>
<dbReference type="InterPro" id="IPR009057">
    <property type="entry name" value="Homeodomain-like_sf"/>
</dbReference>
<proteinExistence type="predicted"/>
<dbReference type="PANTHER" id="PTHR30055">
    <property type="entry name" value="HTH-TYPE TRANSCRIPTIONAL REGULATOR RUTR"/>
    <property type="match status" value="1"/>
</dbReference>
<comment type="caution">
    <text evidence="6">The sequence shown here is derived from an EMBL/GenBank/DDBJ whole genome shotgun (WGS) entry which is preliminary data.</text>
</comment>
<evidence type="ECO:0000259" key="5">
    <source>
        <dbReference type="PROSITE" id="PS50977"/>
    </source>
</evidence>
<protein>
    <submittedName>
        <fullName evidence="6">TetR/AcrR family transcriptional regulator</fullName>
    </submittedName>
</protein>
<dbReference type="Proteomes" id="UP001165580">
    <property type="component" value="Unassembled WGS sequence"/>
</dbReference>
<dbReference type="PROSITE" id="PS50977">
    <property type="entry name" value="HTH_TETR_2"/>
    <property type="match status" value="1"/>
</dbReference>
<dbReference type="SUPFAM" id="SSF46689">
    <property type="entry name" value="Homeodomain-like"/>
    <property type="match status" value="1"/>
</dbReference>
<evidence type="ECO:0000256" key="3">
    <source>
        <dbReference type="ARBA" id="ARBA00023163"/>
    </source>
</evidence>
<evidence type="ECO:0000313" key="6">
    <source>
        <dbReference type="EMBL" id="MCS5716162.1"/>
    </source>
</evidence>
<sequence>MGSVTETRDRILDVAIGVLGASPEAGMGEVAATAGVVRRTVYGYFPTRADLVNALAKRAADELAAVLVGVAPDEAPAASDDPAPDAAPAANAAPAAGEAAVPADVTWARFVARLWPVAHRYRVLVVLRRGEFGTGIHALLAPVEQQLAGLVARGQDTGVFGRHLPADALAQVVWSALFTLADAGADAAAAATTTLLMLGVPAARASQLAGSAVQKSAPEEDRP</sequence>
<dbReference type="EMBL" id="JANTEZ010000008">
    <property type="protein sequence ID" value="MCS5716162.1"/>
    <property type="molecule type" value="Genomic_DNA"/>
</dbReference>
<dbReference type="InterPro" id="IPR036271">
    <property type="entry name" value="Tet_transcr_reg_TetR-rel_C_sf"/>
</dbReference>
<dbReference type="Gene3D" id="1.10.357.10">
    <property type="entry name" value="Tetracycline Repressor, domain 2"/>
    <property type="match status" value="1"/>
</dbReference>
<name>A0ABT2GKN3_9MICO</name>
<accession>A0ABT2GKN3</accession>
<keyword evidence="1" id="KW-0805">Transcription regulation</keyword>
<dbReference type="InterPro" id="IPR001647">
    <property type="entry name" value="HTH_TetR"/>
</dbReference>
<keyword evidence="2 4" id="KW-0238">DNA-binding</keyword>
<feature type="DNA-binding region" description="H-T-H motif" evidence="4">
    <location>
        <begin position="26"/>
        <end position="45"/>
    </location>
</feature>
<reference evidence="6" key="1">
    <citation type="submission" date="2022-08" db="EMBL/GenBank/DDBJ databases">
        <authorList>
            <person name="Deng Y."/>
            <person name="Han X.-F."/>
            <person name="Zhang Y.-Q."/>
        </authorList>
    </citation>
    <scope>NUCLEOTIDE SEQUENCE</scope>
    <source>
        <strain evidence="6">CPCC 205716</strain>
    </source>
</reference>
<keyword evidence="3" id="KW-0804">Transcription</keyword>
<dbReference type="SUPFAM" id="SSF48498">
    <property type="entry name" value="Tetracyclin repressor-like, C-terminal domain"/>
    <property type="match status" value="1"/>
</dbReference>
<evidence type="ECO:0000256" key="1">
    <source>
        <dbReference type="ARBA" id="ARBA00023015"/>
    </source>
</evidence>
<evidence type="ECO:0000256" key="2">
    <source>
        <dbReference type="ARBA" id="ARBA00023125"/>
    </source>
</evidence>
<dbReference type="PANTHER" id="PTHR30055:SF234">
    <property type="entry name" value="HTH-TYPE TRANSCRIPTIONAL REGULATOR BETI"/>
    <property type="match status" value="1"/>
</dbReference>
<dbReference type="InterPro" id="IPR050109">
    <property type="entry name" value="HTH-type_TetR-like_transc_reg"/>
</dbReference>
<organism evidence="6 7">
    <name type="scientific">Herbiconiux gentiana</name>
    <dbReference type="NCBI Taxonomy" id="2970912"/>
    <lineage>
        <taxon>Bacteria</taxon>
        <taxon>Bacillati</taxon>
        <taxon>Actinomycetota</taxon>
        <taxon>Actinomycetes</taxon>
        <taxon>Micrococcales</taxon>
        <taxon>Microbacteriaceae</taxon>
        <taxon>Herbiconiux</taxon>
    </lineage>
</organism>